<evidence type="ECO:0000313" key="4">
    <source>
        <dbReference type="Proteomes" id="UP001418444"/>
    </source>
</evidence>
<dbReference type="Proteomes" id="UP001418444">
    <property type="component" value="Unassembled WGS sequence"/>
</dbReference>
<dbReference type="InterPro" id="IPR047697">
    <property type="entry name" value="AztD-like"/>
</dbReference>
<dbReference type="PROSITE" id="PS51257">
    <property type="entry name" value="PROKAR_LIPOPROTEIN"/>
    <property type="match status" value="1"/>
</dbReference>
<dbReference type="Gene3D" id="2.130.10.10">
    <property type="entry name" value="YVTN repeat-like/Quinoprotein amine dehydrogenase"/>
    <property type="match status" value="1"/>
</dbReference>
<evidence type="ECO:0000313" key="3">
    <source>
        <dbReference type="EMBL" id="GAA3964547.1"/>
    </source>
</evidence>
<dbReference type="InterPro" id="IPR015943">
    <property type="entry name" value="WD40/YVTN_repeat-like_dom_sf"/>
</dbReference>
<organism evidence="3 4">
    <name type="scientific">Gordonia caeni</name>
    <dbReference type="NCBI Taxonomy" id="1007097"/>
    <lineage>
        <taxon>Bacteria</taxon>
        <taxon>Bacillati</taxon>
        <taxon>Actinomycetota</taxon>
        <taxon>Actinomycetes</taxon>
        <taxon>Mycobacteriales</taxon>
        <taxon>Gordoniaceae</taxon>
        <taxon>Gordonia</taxon>
    </lineage>
</organism>
<dbReference type="NCBIfam" id="NF038015">
    <property type="entry name" value="AztD"/>
    <property type="match status" value="1"/>
</dbReference>
<dbReference type="EMBL" id="BAAAZW010000007">
    <property type="protein sequence ID" value="GAA3964547.1"/>
    <property type="molecule type" value="Genomic_DNA"/>
</dbReference>
<feature type="chain" id="PRO_5046298078" evidence="2">
    <location>
        <begin position="25"/>
        <end position="412"/>
    </location>
</feature>
<keyword evidence="4" id="KW-1185">Reference proteome</keyword>
<evidence type="ECO:0000256" key="1">
    <source>
        <dbReference type="SAM" id="MobiDB-lite"/>
    </source>
</evidence>
<name>A0ABP7PEZ6_9ACTN</name>
<gene>
    <name evidence="3" type="primary">aztD</name>
    <name evidence="3" type="ORF">GCM10022231_26450</name>
</gene>
<evidence type="ECO:0000256" key="2">
    <source>
        <dbReference type="SAM" id="SignalP"/>
    </source>
</evidence>
<feature type="signal peptide" evidence="2">
    <location>
        <begin position="1"/>
        <end position="24"/>
    </location>
</feature>
<dbReference type="RefSeq" id="WP_344784490.1">
    <property type="nucleotide sequence ID" value="NZ_BAAAZW010000007.1"/>
</dbReference>
<protein>
    <submittedName>
        <fullName evidence="3">Zinc metallochaperone AztD</fullName>
    </submittedName>
</protein>
<feature type="compositionally biased region" description="Polar residues" evidence="1">
    <location>
        <begin position="40"/>
        <end position="51"/>
    </location>
</feature>
<feature type="region of interest" description="Disordered" evidence="1">
    <location>
        <begin position="21"/>
        <end position="54"/>
    </location>
</feature>
<comment type="caution">
    <text evidence="3">The sequence shown here is derived from an EMBL/GenBank/DDBJ whole genome shotgun (WGS) entry which is preliminary data.</text>
</comment>
<accession>A0ABP7PEZ6</accession>
<proteinExistence type="predicted"/>
<dbReference type="InterPro" id="IPR011044">
    <property type="entry name" value="Quino_amine_DH_bsu"/>
</dbReference>
<dbReference type="SUPFAM" id="SSF50969">
    <property type="entry name" value="YVTN repeat-like/Quinoprotein amine dehydrogenase"/>
    <property type="match status" value="1"/>
</dbReference>
<keyword evidence="2" id="KW-0732">Signal</keyword>
<sequence length="412" mass="43093">MRKTPKLLILSSAAVLGLAGCSSGDGDPSGDGENDAAASESPSQPTEQRSAQPRLVLTYDGGVTVLDALNLEKVADLPVDGFTRVNSAGDGRYVFVSTSDGFQLLDTGTWSEPHGDHSHHYTAEPELTDQRFGGNKPGHVVVHDDRTALFSDGTGQVEILDPAKLGTGDPLLEEFTVPAHHGVAVPRSDGSVIVSQGDTETRSGVVIRDAQGKTVASNDECPGLHGEAAAQGGAVTFGCEDGVLAVRGDEITKVAAAEPYARIGNQAGSDQSPVVLGDYKTDKGADLERPRRFSLTDTRSGTIKVVDIDTTYSFRSLGRGPAGEAIILGADGALHVFDPETGERKAHYPVIGAWTEPDEWQDAMPDLHVIGSTAYVTDPATSRVLAVSLHDGKVLAEAPTGHPNLEMTGVDG</sequence>
<reference evidence="4" key="1">
    <citation type="journal article" date="2019" name="Int. J. Syst. Evol. Microbiol.">
        <title>The Global Catalogue of Microorganisms (GCM) 10K type strain sequencing project: providing services to taxonomists for standard genome sequencing and annotation.</title>
        <authorList>
            <consortium name="The Broad Institute Genomics Platform"/>
            <consortium name="The Broad Institute Genome Sequencing Center for Infectious Disease"/>
            <person name="Wu L."/>
            <person name="Ma J."/>
        </authorList>
    </citation>
    <scope>NUCLEOTIDE SEQUENCE [LARGE SCALE GENOMIC DNA]</scope>
    <source>
        <strain evidence="4">JCM 16923</strain>
    </source>
</reference>